<evidence type="ECO:0000313" key="1">
    <source>
        <dbReference type="EnsemblPlants" id="PGSC0003DMT400088018"/>
    </source>
</evidence>
<reference evidence="2" key="1">
    <citation type="journal article" date="2011" name="Nature">
        <title>Genome sequence and analysis of the tuber crop potato.</title>
        <authorList>
            <consortium name="The Potato Genome Sequencing Consortium"/>
        </authorList>
    </citation>
    <scope>NUCLEOTIDE SEQUENCE [LARGE SCALE GENOMIC DNA]</scope>
    <source>
        <strain evidence="2">cv. DM1-3 516 R44</strain>
    </source>
</reference>
<evidence type="ECO:0000313" key="2">
    <source>
        <dbReference type="Proteomes" id="UP000011115"/>
    </source>
</evidence>
<dbReference type="InParanoid" id="M1DF27"/>
<dbReference type="HOGENOM" id="CLU_2268600_0_0_1"/>
<protein>
    <submittedName>
        <fullName evidence="1">Uncharacterized protein</fullName>
    </submittedName>
</protein>
<dbReference type="Gramene" id="PGSC0003DMT400088018">
    <property type="protein sequence ID" value="PGSC0003DMT400088018"/>
    <property type="gene ID" value="PGSC0003DMG400037589"/>
</dbReference>
<keyword evidence="2" id="KW-1185">Reference proteome</keyword>
<dbReference type="PaxDb" id="4113-PGSC0003DMT400088018"/>
<accession>M1DF27</accession>
<dbReference type="Proteomes" id="UP000011115">
    <property type="component" value="Unassembled WGS sequence"/>
</dbReference>
<reference evidence="1" key="2">
    <citation type="submission" date="2015-06" db="UniProtKB">
        <authorList>
            <consortium name="EnsemblPlants"/>
        </authorList>
    </citation>
    <scope>IDENTIFICATION</scope>
    <source>
        <strain evidence="1">DM1-3 516 R44</strain>
    </source>
</reference>
<organism evidence="1 2">
    <name type="scientific">Solanum tuberosum</name>
    <name type="common">Potato</name>
    <dbReference type="NCBI Taxonomy" id="4113"/>
    <lineage>
        <taxon>Eukaryota</taxon>
        <taxon>Viridiplantae</taxon>
        <taxon>Streptophyta</taxon>
        <taxon>Embryophyta</taxon>
        <taxon>Tracheophyta</taxon>
        <taxon>Spermatophyta</taxon>
        <taxon>Magnoliopsida</taxon>
        <taxon>eudicotyledons</taxon>
        <taxon>Gunneridae</taxon>
        <taxon>Pentapetalae</taxon>
        <taxon>asterids</taxon>
        <taxon>lamiids</taxon>
        <taxon>Solanales</taxon>
        <taxon>Solanaceae</taxon>
        <taxon>Solanoideae</taxon>
        <taxon>Solaneae</taxon>
        <taxon>Solanum</taxon>
    </lineage>
</organism>
<dbReference type="AlphaFoldDB" id="M1DF27"/>
<name>M1DF27_SOLTU</name>
<proteinExistence type="predicted"/>
<sequence>MKCIQSFHVNFGKHMKSNEFENEEFVGGTTRILVYSNSFIYIAIGPKTVARALQQRFYNRLICSRYYSSIVTVNVTVLESVAIGTSIATVFRPSIGTIILQQL</sequence>
<dbReference type="EnsemblPlants" id="PGSC0003DMT400088018">
    <property type="protein sequence ID" value="PGSC0003DMT400088018"/>
    <property type="gene ID" value="PGSC0003DMG400037589"/>
</dbReference>